<gene>
    <name evidence="3" type="ORF">SMRZ_LOCUS13161</name>
</gene>
<evidence type="ECO:0000256" key="1">
    <source>
        <dbReference type="SAM" id="MobiDB-lite"/>
    </source>
</evidence>
<keyword evidence="2" id="KW-0472">Membrane</keyword>
<evidence type="ECO:0000256" key="2">
    <source>
        <dbReference type="SAM" id="Phobius"/>
    </source>
</evidence>
<sequence length="87" mass="10138">RILQFLQSHRTYDDENINTKNHSTSSSITSHIDENDQQNTSLNDYNINNSLFNYSNHDSSLFIPFILTSTSVVVIAVAIWFYLRRLK</sequence>
<dbReference type="AlphaFoldDB" id="A0A183MAT6"/>
<protein>
    <submittedName>
        <fullName evidence="3">Uncharacterized protein</fullName>
    </submittedName>
</protein>
<reference evidence="3 4" key="1">
    <citation type="submission" date="2018-11" db="EMBL/GenBank/DDBJ databases">
        <authorList>
            <consortium name="Pathogen Informatics"/>
        </authorList>
    </citation>
    <scope>NUCLEOTIDE SEQUENCE [LARGE SCALE GENOMIC DNA]</scope>
    <source>
        <strain evidence="3 4">Zambia</strain>
    </source>
</reference>
<feature type="region of interest" description="Disordered" evidence="1">
    <location>
        <begin position="15"/>
        <end position="41"/>
    </location>
</feature>
<keyword evidence="2" id="KW-1133">Transmembrane helix</keyword>
<proteinExistence type="predicted"/>
<dbReference type="STRING" id="48269.A0A183MAT6"/>
<keyword evidence="4" id="KW-1185">Reference proteome</keyword>
<feature type="non-terminal residue" evidence="3">
    <location>
        <position position="1"/>
    </location>
</feature>
<feature type="transmembrane region" description="Helical" evidence="2">
    <location>
        <begin position="61"/>
        <end position="83"/>
    </location>
</feature>
<evidence type="ECO:0000313" key="3">
    <source>
        <dbReference type="EMBL" id="VDP04233.1"/>
    </source>
</evidence>
<accession>A0A183MAT6</accession>
<feature type="compositionally biased region" description="Low complexity" evidence="1">
    <location>
        <begin position="18"/>
        <end position="30"/>
    </location>
</feature>
<organism evidence="3 4">
    <name type="scientific">Schistosoma margrebowiei</name>
    <dbReference type="NCBI Taxonomy" id="48269"/>
    <lineage>
        <taxon>Eukaryota</taxon>
        <taxon>Metazoa</taxon>
        <taxon>Spiralia</taxon>
        <taxon>Lophotrochozoa</taxon>
        <taxon>Platyhelminthes</taxon>
        <taxon>Trematoda</taxon>
        <taxon>Digenea</taxon>
        <taxon>Strigeidida</taxon>
        <taxon>Schistosomatoidea</taxon>
        <taxon>Schistosomatidae</taxon>
        <taxon>Schistosoma</taxon>
    </lineage>
</organism>
<evidence type="ECO:0000313" key="4">
    <source>
        <dbReference type="Proteomes" id="UP000277204"/>
    </source>
</evidence>
<keyword evidence="2" id="KW-0812">Transmembrane</keyword>
<dbReference type="EMBL" id="UZAI01009243">
    <property type="protein sequence ID" value="VDP04233.1"/>
    <property type="molecule type" value="Genomic_DNA"/>
</dbReference>
<dbReference type="Proteomes" id="UP000277204">
    <property type="component" value="Unassembled WGS sequence"/>
</dbReference>
<name>A0A183MAT6_9TREM</name>